<feature type="domain" description="HTH crp-type" evidence="5">
    <location>
        <begin position="157"/>
        <end position="224"/>
    </location>
</feature>
<gene>
    <name evidence="6" type="primary">glxR_2</name>
    <name evidence="6" type="ORF">SDC9_16310</name>
</gene>
<dbReference type="InterPro" id="IPR036388">
    <property type="entry name" value="WH-like_DNA-bd_sf"/>
</dbReference>
<feature type="domain" description="Cyclic nucleotide-binding" evidence="4">
    <location>
        <begin position="23"/>
        <end position="143"/>
    </location>
</feature>
<evidence type="ECO:0000259" key="5">
    <source>
        <dbReference type="PROSITE" id="PS51063"/>
    </source>
</evidence>
<evidence type="ECO:0000256" key="2">
    <source>
        <dbReference type="ARBA" id="ARBA00023125"/>
    </source>
</evidence>
<dbReference type="PROSITE" id="PS51063">
    <property type="entry name" value="HTH_CRP_2"/>
    <property type="match status" value="1"/>
</dbReference>
<protein>
    <submittedName>
        <fullName evidence="6">CRP-like cAMP-activated global transcriptional regulator</fullName>
    </submittedName>
</protein>
<dbReference type="PANTHER" id="PTHR24567">
    <property type="entry name" value="CRP FAMILY TRANSCRIPTIONAL REGULATORY PROTEIN"/>
    <property type="match status" value="1"/>
</dbReference>
<dbReference type="Pfam" id="PF00027">
    <property type="entry name" value="cNMP_binding"/>
    <property type="match status" value="1"/>
</dbReference>
<name>A0A644TUB2_9ZZZZ</name>
<dbReference type="SUPFAM" id="SSF51206">
    <property type="entry name" value="cAMP-binding domain-like"/>
    <property type="match status" value="1"/>
</dbReference>
<dbReference type="PRINTS" id="PR00034">
    <property type="entry name" value="HTHCRP"/>
</dbReference>
<dbReference type="InterPro" id="IPR014710">
    <property type="entry name" value="RmlC-like_jellyroll"/>
</dbReference>
<dbReference type="PROSITE" id="PS50042">
    <property type="entry name" value="CNMP_BINDING_3"/>
    <property type="match status" value="1"/>
</dbReference>
<dbReference type="SUPFAM" id="SSF46785">
    <property type="entry name" value="Winged helix' DNA-binding domain"/>
    <property type="match status" value="1"/>
</dbReference>
<proteinExistence type="predicted"/>
<keyword evidence="2" id="KW-0238">DNA-binding</keyword>
<dbReference type="CDD" id="cd00038">
    <property type="entry name" value="CAP_ED"/>
    <property type="match status" value="1"/>
</dbReference>
<reference evidence="6" key="1">
    <citation type="submission" date="2019-08" db="EMBL/GenBank/DDBJ databases">
        <authorList>
            <person name="Kucharzyk K."/>
            <person name="Murdoch R.W."/>
            <person name="Higgins S."/>
            <person name="Loffler F."/>
        </authorList>
    </citation>
    <scope>NUCLEOTIDE SEQUENCE</scope>
</reference>
<evidence type="ECO:0000313" key="6">
    <source>
        <dbReference type="EMBL" id="MPL70553.1"/>
    </source>
</evidence>
<dbReference type="Gene3D" id="1.10.10.10">
    <property type="entry name" value="Winged helix-like DNA-binding domain superfamily/Winged helix DNA-binding domain"/>
    <property type="match status" value="1"/>
</dbReference>
<dbReference type="InterPro" id="IPR012318">
    <property type="entry name" value="HTH_CRP"/>
</dbReference>
<evidence type="ECO:0000259" key="4">
    <source>
        <dbReference type="PROSITE" id="PS50042"/>
    </source>
</evidence>
<dbReference type="GO" id="GO:0003700">
    <property type="term" value="F:DNA-binding transcription factor activity"/>
    <property type="evidence" value="ECO:0007669"/>
    <property type="project" value="TreeGrafter"/>
</dbReference>
<dbReference type="InterPro" id="IPR036390">
    <property type="entry name" value="WH_DNA-bd_sf"/>
</dbReference>
<dbReference type="Gene3D" id="2.60.120.10">
    <property type="entry name" value="Jelly Rolls"/>
    <property type="match status" value="1"/>
</dbReference>
<keyword evidence="1" id="KW-0805">Transcription regulation</keyword>
<dbReference type="GO" id="GO:0003677">
    <property type="term" value="F:DNA binding"/>
    <property type="evidence" value="ECO:0007669"/>
    <property type="project" value="UniProtKB-KW"/>
</dbReference>
<dbReference type="AlphaFoldDB" id="A0A644TUB2"/>
<dbReference type="PANTHER" id="PTHR24567:SF28">
    <property type="entry name" value="LISTERIOLYSIN REGULATORY PROTEIN"/>
    <property type="match status" value="1"/>
</dbReference>
<dbReference type="GO" id="GO:0005829">
    <property type="term" value="C:cytosol"/>
    <property type="evidence" value="ECO:0007669"/>
    <property type="project" value="TreeGrafter"/>
</dbReference>
<dbReference type="SMART" id="SM00100">
    <property type="entry name" value="cNMP"/>
    <property type="match status" value="1"/>
</dbReference>
<organism evidence="6">
    <name type="scientific">bioreactor metagenome</name>
    <dbReference type="NCBI Taxonomy" id="1076179"/>
    <lineage>
        <taxon>unclassified sequences</taxon>
        <taxon>metagenomes</taxon>
        <taxon>ecological metagenomes</taxon>
    </lineage>
</organism>
<accession>A0A644TUB2</accession>
<evidence type="ECO:0000256" key="1">
    <source>
        <dbReference type="ARBA" id="ARBA00023015"/>
    </source>
</evidence>
<dbReference type="InterPro" id="IPR050397">
    <property type="entry name" value="Env_Response_Regulators"/>
</dbReference>
<sequence>MAGNCAHCARKDAPGSCVAIVPIFSALSPAEIDEIAAITADARFDKGSFVYFAGKEGRKLYIIHQGRVKISRIGGNGKSRVIRILGPGEFFGELSILGNAALSDYAEAVEPCSMCMIDGARLKSIMSKYPSIALKVMEELSIRLSKAESFIEDISLRPAESRLAQAILDLAAGRSEFELSTTKGDFASHLGMTQETLSRKLTLLQSQGLILAKGLRGIKILDEKRLLKAANVEKD</sequence>
<dbReference type="Pfam" id="PF13545">
    <property type="entry name" value="HTH_Crp_2"/>
    <property type="match status" value="1"/>
</dbReference>
<dbReference type="EMBL" id="VSSQ01000053">
    <property type="protein sequence ID" value="MPL70553.1"/>
    <property type="molecule type" value="Genomic_DNA"/>
</dbReference>
<dbReference type="InterPro" id="IPR000595">
    <property type="entry name" value="cNMP-bd_dom"/>
</dbReference>
<keyword evidence="3" id="KW-0804">Transcription</keyword>
<dbReference type="InterPro" id="IPR018490">
    <property type="entry name" value="cNMP-bd_dom_sf"/>
</dbReference>
<comment type="caution">
    <text evidence="6">The sequence shown here is derived from an EMBL/GenBank/DDBJ whole genome shotgun (WGS) entry which is preliminary data.</text>
</comment>
<dbReference type="SMART" id="SM00419">
    <property type="entry name" value="HTH_CRP"/>
    <property type="match status" value="1"/>
</dbReference>
<evidence type="ECO:0000256" key="3">
    <source>
        <dbReference type="ARBA" id="ARBA00023163"/>
    </source>
</evidence>